<evidence type="ECO:0000313" key="2">
    <source>
        <dbReference type="Proteomes" id="UP000317977"/>
    </source>
</evidence>
<accession>A0A5C6EN93</accession>
<protein>
    <submittedName>
        <fullName evidence="1">Uncharacterized protein</fullName>
    </submittedName>
</protein>
<proteinExistence type="predicted"/>
<dbReference type="EMBL" id="SJPX01000004">
    <property type="protein sequence ID" value="TWU49046.1"/>
    <property type="molecule type" value="Genomic_DNA"/>
</dbReference>
<evidence type="ECO:0000313" key="1">
    <source>
        <dbReference type="EMBL" id="TWU49046.1"/>
    </source>
</evidence>
<name>A0A5C6EN93_9BACT</name>
<gene>
    <name evidence="1" type="ORF">Poly59_36590</name>
</gene>
<comment type="caution">
    <text evidence="1">The sequence shown here is derived from an EMBL/GenBank/DDBJ whole genome shotgun (WGS) entry which is preliminary data.</text>
</comment>
<sequence>MIHSRECSTYQLTANALRALSFEGEGHDHGTKILSLCGKQPRSDVISKGMVIGKVAPRWLELVRQFQSGAEK</sequence>
<organism evidence="1 2">
    <name type="scientific">Rubripirellula reticaptiva</name>
    <dbReference type="NCBI Taxonomy" id="2528013"/>
    <lineage>
        <taxon>Bacteria</taxon>
        <taxon>Pseudomonadati</taxon>
        <taxon>Planctomycetota</taxon>
        <taxon>Planctomycetia</taxon>
        <taxon>Pirellulales</taxon>
        <taxon>Pirellulaceae</taxon>
        <taxon>Rubripirellula</taxon>
    </lineage>
</organism>
<keyword evidence="2" id="KW-1185">Reference proteome</keyword>
<dbReference type="Proteomes" id="UP000317977">
    <property type="component" value="Unassembled WGS sequence"/>
</dbReference>
<dbReference type="AlphaFoldDB" id="A0A5C6EN93"/>
<reference evidence="1 2" key="1">
    <citation type="submission" date="2019-02" db="EMBL/GenBank/DDBJ databases">
        <title>Deep-cultivation of Planctomycetes and their phenomic and genomic characterization uncovers novel biology.</title>
        <authorList>
            <person name="Wiegand S."/>
            <person name="Jogler M."/>
            <person name="Boedeker C."/>
            <person name="Pinto D."/>
            <person name="Vollmers J."/>
            <person name="Rivas-Marin E."/>
            <person name="Kohn T."/>
            <person name="Peeters S.H."/>
            <person name="Heuer A."/>
            <person name="Rast P."/>
            <person name="Oberbeckmann S."/>
            <person name="Bunk B."/>
            <person name="Jeske O."/>
            <person name="Meyerdierks A."/>
            <person name="Storesund J.E."/>
            <person name="Kallscheuer N."/>
            <person name="Luecker S."/>
            <person name="Lage O.M."/>
            <person name="Pohl T."/>
            <person name="Merkel B.J."/>
            <person name="Hornburger P."/>
            <person name="Mueller R.-W."/>
            <person name="Bruemmer F."/>
            <person name="Labrenz M."/>
            <person name="Spormann A.M."/>
            <person name="Op Den Camp H."/>
            <person name="Overmann J."/>
            <person name="Amann R."/>
            <person name="Jetten M.S.M."/>
            <person name="Mascher T."/>
            <person name="Medema M.H."/>
            <person name="Devos D.P."/>
            <person name="Kaster A.-K."/>
            <person name="Ovreas L."/>
            <person name="Rohde M."/>
            <person name="Galperin M.Y."/>
            <person name="Jogler C."/>
        </authorList>
    </citation>
    <scope>NUCLEOTIDE SEQUENCE [LARGE SCALE GENOMIC DNA]</scope>
    <source>
        <strain evidence="1 2">Poly59</strain>
    </source>
</reference>